<dbReference type="Proteomes" id="UP000812966">
    <property type="component" value="Unassembled WGS sequence"/>
</dbReference>
<evidence type="ECO:0000259" key="8">
    <source>
        <dbReference type="Pfam" id="PF04082"/>
    </source>
</evidence>
<dbReference type="InterPro" id="IPR001138">
    <property type="entry name" value="Zn2Cys6_DnaBD"/>
</dbReference>
<evidence type="ECO:0000256" key="6">
    <source>
        <dbReference type="ARBA" id="ARBA00023242"/>
    </source>
</evidence>
<dbReference type="InterPro" id="IPR051089">
    <property type="entry name" value="prtT"/>
</dbReference>
<feature type="region of interest" description="Disordered" evidence="7">
    <location>
        <begin position="712"/>
        <end position="747"/>
    </location>
</feature>
<dbReference type="GO" id="GO:0005634">
    <property type="term" value="C:nucleus"/>
    <property type="evidence" value="ECO:0007669"/>
    <property type="project" value="UniProtKB-SubCell"/>
</dbReference>
<evidence type="ECO:0000256" key="1">
    <source>
        <dbReference type="ARBA" id="ARBA00004123"/>
    </source>
</evidence>
<keyword evidence="10" id="KW-1185">Reference proteome</keyword>
<evidence type="ECO:0000256" key="5">
    <source>
        <dbReference type="ARBA" id="ARBA00023163"/>
    </source>
</evidence>
<dbReference type="Gene3D" id="4.10.240.10">
    <property type="entry name" value="Zn(2)-C6 fungal-type DNA-binding domain"/>
    <property type="match status" value="1"/>
</dbReference>
<keyword evidence="3" id="KW-0805">Transcription regulation</keyword>
<keyword evidence="2" id="KW-0479">Metal-binding</keyword>
<dbReference type="PANTHER" id="PTHR31845:SF17">
    <property type="entry name" value="ZN(II)2CYS6 TRANSCRIPTION FACTOR (EUROFUNG)"/>
    <property type="match status" value="1"/>
</dbReference>
<sequence>MKLRCVNADDPPCKRCAHFGEDCIVGQPTQRRLNARAKKKDDTHDPSRAREEERRIEQLENKVNSMQSTLQDILAVLQSGVPATSSQAPPNLERPFLPDAAVVPDIIGSYGERSHRPIRSQSSISAQVLLPPDETIWQAEEVISQPSSRTHSILQAMPRPAQGGAMFPFDNPAWFVQPIASGSTVSLDPTSHSQAIIDNPGLSTHVDDTHSINRAMSSDERANSQSPSDEDDGDPLAPGRIAAPLGTMADLAEVAVERANYESRARRKLGLATAPEHLSARHLEESRLTSPLPSRDRAAVASSGLTTDEVDVVDAGLVEETDARELHHLFFQGCNIFIPIFDSHSDTWESLKRRSPLLLTTIVGIGARVRDGGGPVSATQHDALTHARRLASNTLFDSTPKAETVQAMILLATYNDNGRIPASHANALAMAIGLDSHLMQLLRTGMGAGLSRDELESERHLVVGSRIILYLFQLEHQLAFGTGRPALFRKDLGIGRCRELLSHPLSLPSDARLVSTVEMMSLRAPLHVLLTNSPDQALDQETISKLREANAGFERWLRHWDAVFTETFPQEQQSDFYRESLVAQREYASLFTNSQLLREIRSASDVKRMPNDKRELALRAMENAQNCIRIALRGKSYGRAFKFAVHYTHVCVAFAASFLIRIARLFPSQLDLRQTAKDVEELAVLLSQVPAGRYARSIRLILRRARRRNEIPLPSRATSPSRTNLVPTDRHGPCIPAHAEYDQTPIDNSSDHRIMRVSADEAGFFDPSLDQGSSYQYDFDYAQRLWEQAGLSDSNDLLPL</sequence>
<reference evidence="9" key="1">
    <citation type="submission" date="2020-04" db="EMBL/GenBank/DDBJ databases">
        <title>Analysis of mating type loci in Filobasidium floriforme.</title>
        <authorList>
            <person name="Nowrousian M."/>
        </authorList>
    </citation>
    <scope>NUCLEOTIDE SEQUENCE</scope>
    <source>
        <strain evidence="9">CBS 6242</strain>
    </source>
</reference>
<dbReference type="GO" id="GO:0008270">
    <property type="term" value="F:zinc ion binding"/>
    <property type="evidence" value="ECO:0007669"/>
    <property type="project" value="InterPro"/>
</dbReference>
<dbReference type="CDD" id="cd00067">
    <property type="entry name" value="GAL4"/>
    <property type="match status" value="1"/>
</dbReference>
<evidence type="ECO:0000256" key="3">
    <source>
        <dbReference type="ARBA" id="ARBA00023015"/>
    </source>
</evidence>
<feature type="region of interest" description="Disordered" evidence="7">
    <location>
        <begin position="280"/>
        <end position="304"/>
    </location>
</feature>
<dbReference type="GO" id="GO:0000976">
    <property type="term" value="F:transcription cis-regulatory region binding"/>
    <property type="evidence" value="ECO:0007669"/>
    <property type="project" value="TreeGrafter"/>
</dbReference>
<dbReference type="PANTHER" id="PTHR31845">
    <property type="entry name" value="FINGER DOMAIN PROTEIN, PUTATIVE-RELATED"/>
    <property type="match status" value="1"/>
</dbReference>
<evidence type="ECO:0000256" key="2">
    <source>
        <dbReference type="ARBA" id="ARBA00022723"/>
    </source>
</evidence>
<name>A0A8K0JI16_9TREE</name>
<protein>
    <recommendedName>
        <fullName evidence="8">Xylanolytic transcriptional activator regulatory domain-containing protein</fullName>
    </recommendedName>
</protein>
<accession>A0A8K0JI16</accession>
<feature type="compositionally biased region" description="Basic and acidic residues" evidence="7">
    <location>
        <begin position="39"/>
        <end position="54"/>
    </location>
</feature>
<dbReference type="InterPro" id="IPR007219">
    <property type="entry name" value="XnlR_reg_dom"/>
</dbReference>
<dbReference type="GO" id="GO:0000981">
    <property type="term" value="F:DNA-binding transcription factor activity, RNA polymerase II-specific"/>
    <property type="evidence" value="ECO:0007669"/>
    <property type="project" value="InterPro"/>
</dbReference>
<evidence type="ECO:0000313" key="9">
    <source>
        <dbReference type="EMBL" id="KAG7530394.1"/>
    </source>
</evidence>
<keyword evidence="4" id="KW-0238">DNA-binding</keyword>
<dbReference type="EMBL" id="JABELV010000119">
    <property type="protein sequence ID" value="KAG7530394.1"/>
    <property type="molecule type" value="Genomic_DNA"/>
</dbReference>
<feature type="domain" description="Xylanolytic transcriptional activator regulatory" evidence="8">
    <location>
        <begin position="329"/>
        <end position="490"/>
    </location>
</feature>
<evidence type="ECO:0000256" key="4">
    <source>
        <dbReference type="ARBA" id="ARBA00023125"/>
    </source>
</evidence>
<feature type="compositionally biased region" description="Polar residues" evidence="7">
    <location>
        <begin position="716"/>
        <end position="726"/>
    </location>
</feature>
<keyword evidence="5" id="KW-0804">Transcription</keyword>
<feature type="region of interest" description="Disordered" evidence="7">
    <location>
        <begin position="216"/>
        <end position="242"/>
    </location>
</feature>
<feature type="region of interest" description="Disordered" evidence="7">
    <location>
        <begin position="33"/>
        <end position="54"/>
    </location>
</feature>
<evidence type="ECO:0000256" key="7">
    <source>
        <dbReference type="SAM" id="MobiDB-lite"/>
    </source>
</evidence>
<gene>
    <name evidence="9" type="ORF">FFLO_05057</name>
</gene>
<comment type="subcellular location">
    <subcellularLocation>
        <location evidence="1">Nucleus</location>
    </subcellularLocation>
</comment>
<dbReference type="GO" id="GO:0006351">
    <property type="term" value="P:DNA-templated transcription"/>
    <property type="evidence" value="ECO:0007669"/>
    <property type="project" value="InterPro"/>
</dbReference>
<evidence type="ECO:0000313" key="10">
    <source>
        <dbReference type="Proteomes" id="UP000812966"/>
    </source>
</evidence>
<proteinExistence type="predicted"/>
<dbReference type="Pfam" id="PF04082">
    <property type="entry name" value="Fungal_trans"/>
    <property type="match status" value="1"/>
</dbReference>
<comment type="caution">
    <text evidence="9">The sequence shown here is derived from an EMBL/GenBank/DDBJ whole genome shotgun (WGS) entry which is preliminary data.</text>
</comment>
<dbReference type="AlphaFoldDB" id="A0A8K0JI16"/>
<keyword evidence="6" id="KW-0539">Nucleus</keyword>
<dbReference type="CDD" id="cd12148">
    <property type="entry name" value="fungal_TF_MHR"/>
    <property type="match status" value="1"/>
</dbReference>
<dbReference type="InterPro" id="IPR036864">
    <property type="entry name" value="Zn2-C6_fun-type_DNA-bd_sf"/>
</dbReference>
<organism evidence="9 10">
    <name type="scientific">Filobasidium floriforme</name>
    <dbReference type="NCBI Taxonomy" id="5210"/>
    <lineage>
        <taxon>Eukaryota</taxon>
        <taxon>Fungi</taxon>
        <taxon>Dikarya</taxon>
        <taxon>Basidiomycota</taxon>
        <taxon>Agaricomycotina</taxon>
        <taxon>Tremellomycetes</taxon>
        <taxon>Filobasidiales</taxon>
        <taxon>Filobasidiaceae</taxon>
        <taxon>Filobasidium</taxon>
    </lineage>
</organism>